<reference evidence="1" key="1">
    <citation type="submission" date="2021-06" db="EMBL/GenBank/DDBJ databases">
        <title>Parelaphostrongylus tenuis whole genome reference sequence.</title>
        <authorList>
            <person name="Garwood T.J."/>
            <person name="Larsen P.A."/>
            <person name="Fountain-Jones N.M."/>
            <person name="Garbe J.R."/>
            <person name="Macchietto M.G."/>
            <person name="Kania S.A."/>
            <person name="Gerhold R.W."/>
            <person name="Richards J.E."/>
            <person name="Wolf T.M."/>
        </authorList>
    </citation>
    <scope>NUCLEOTIDE SEQUENCE</scope>
    <source>
        <strain evidence="1">MNPRO001-30</strain>
        <tissue evidence="1">Meninges</tissue>
    </source>
</reference>
<dbReference type="Proteomes" id="UP001196413">
    <property type="component" value="Unassembled WGS sequence"/>
</dbReference>
<dbReference type="AlphaFoldDB" id="A0AAD5R6X7"/>
<protein>
    <submittedName>
        <fullName evidence="1">Uncharacterized protein</fullName>
    </submittedName>
</protein>
<accession>A0AAD5R6X7</accession>
<name>A0AAD5R6X7_PARTN</name>
<evidence type="ECO:0000313" key="2">
    <source>
        <dbReference type="Proteomes" id="UP001196413"/>
    </source>
</evidence>
<proteinExistence type="predicted"/>
<organism evidence="1 2">
    <name type="scientific">Parelaphostrongylus tenuis</name>
    <name type="common">Meningeal worm</name>
    <dbReference type="NCBI Taxonomy" id="148309"/>
    <lineage>
        <taxon>Eukaryota</taxon>
        <taxon>Metazoa</taxon>
        <taxon>Ecdysozoa</taxon>
        <taxon>Nematoda</taxon>
        <taxon>Chromadorea</taxon>
        <taxon>Rhabditida</taxon>
        <taxon>Rhabditina</taxon>
        <taxon>Rhabditomorpha</taxon>
        <taxon>Strongyloidea</taxon>
        <taxon>Metastrongylidae</taxon>
        <taxon>Parelaphostrongylus</taxon>
    </lineage>
</organism>
<keyword evidence="2" id="KW-1185">Reference proteome</keyword>
<dbReference type="EMBL" id="JAHQIW010006832">
    <property type="protein sequence ID" value="KAJ1370674.1"/>
    <property type="molecule type" value="Genomic_DNA"/>
</dbReference>
<evidence type="ECO:0000313" key="1">
    <source>
        <dbReference type="EMBL" id="KAJ1370674.1"/>
    </source>
</evidence>
<comment type="caution">
    <text evidence="1">The sequence shown here is derived from an EMBL/GenBank/DDBJ whole genome shotgun (WGS) entry which is preliminary data.</text>
</comment>
<gene>
    <name evidence="1" type="ORF">KIN20_032460</name>
</gene>
<sequence length="91" mass="10179">MKTNGVVLVGRPSLVNVAQRCGPRLSQRPENDCGLWFMLLWTSADPRWMADVDNGDYGVAMTCAWNEYGGNVSEHLVQLNYCDSLIFPILT</sequence>